<comment type="caution">
    <text evidence="1">The sequence shown here is derived from an EMBL/GenBank/DDBJ whole genome shotgun (WGS) entry which is preliminary data.</text>
</comment>
<evidence type="ECO:0000313" key="1">
    <source>
        <dbReference type="EMBL" id="RNA07720.1"/>
    </source>
</evidence>
<reference evidence="1 2" key="1">
    <citation type="journal article" date="2018" name="Sci. Rep.">
        <title>Genomic signatures of local adaptation to the degree of environmental predictability in rotifers.</title>
        <authorList>
            <person name="Franch-Gras L."/>
            <person name="Hahn C."/>
            <person name="Garcia-Roger E.M."/>
            <person name="Carmona M.J."/>
            <person name="Serra M."/>
            <person name="Gomez A."/>
        </authorList>
    </citation>
    <scope>NUCLEOTIDE SEQUENCE [LARGE SCALE GENOMIC DNA]</scope>
    <source>
        <strain evidence="1">HYR1</strain>
    </source>
</reference>
<evidence type="ECO:0000313" key="2">
    <source>
        <dbReference type="Proteomes" id="UP000276133"/>
    </source>
</evidence>
<keyword evidence="2" id="KW-1185">Reference proteome</keyword>
<organism evidence="1 2">
    <name type="scientific">Brachionus plicatilis</name>
    <name type="common">Marine rotifer</name>
    <name type="synonym">Brachionus muelleri</name>
    <dbReference type="NCBI Taxonomy" id="10195"/>
    <lineage>
        <taxon>Eukaryota</taxon>
        <taxon>Metazoa</taxon>
        <taxon>Spiralia</taxon>
        <taxon>Gnathifera</taxon>
        <taxon>Rotifera</taxon>
        <taxon>Eurotatoria</taxon>
        <taxon>Monogononta</taxon>
        <taxon>Pseudotrocha</taxon>
        <taxon>Ploima</taxon>
        <taxon>Brachionidae</taxon>
        <taxon>Brachionus</taxon>
    </lineage>
</organism>
<proteinExistence type="predicted"/>
<dbReference type="EMBL" id="REGN01006954">
    <property type="protein sequence ID" value="RNA07720.1"/>
    <property type="molecule type" value="Genomic_DNA"/>
</dbReference>
<feature type="non-terminal residue" evidence="1">
    <location>
        <position position="1"/>
    </location>
</feature>
<sequence>HAYEIRIIKRKAPTVVEVTDTLAVFSDHEPLYSSTIGLRNTCYGNERNEIVNYWKNDSKCFCLELLTKALTYSLIKSIVIYLNELLCYQALCHLGNLSEYPMEYHEEDYNCT</sequence>
<gene>
    <name evidence="1" type="ORF">BpHYR1_048473</name>
</gene>
<name>A0A3M7Q8J2_BRAPC</name>
<dbReference type="Proteomes" id="UP000276133">
    <property type="component" value="Unassembled WGS sequence"/>
</dbReference>
<protein>
    <submittedName>
        <fullName evidence="1">Uncharacterized protein</fullName>
    </submittedName>
</protein>
<dbReference type="AlphaFoldDB" id="A0A3M7Q8J2"/>
<accession>A0A3M7Q8J2</accession>